<dbReference type="InterPro" id="IPR029058">
    <property type="entry name" value="AB_hydrolase_fold"/>
</dbReference>
<organism evidence="2 3">
    <name type="scientific">Streptomyces cremeus</name>
    <dbReference type="NCBI Taxonomy" id="66881"/>
    <lineage>
        <taxon>Bacteria</taxon>
        <taxon>Bacillati</taxon>
        <taxon>Actinomycetota</taxon>
        <taxon>Actinomycetes</taxon>
        <taxon>Kitasatosporales</taxon>
        <taxon>Streptomycetaceae</taxon>
        <taxon>Streptomyces</taxon>
    </lineage>
</organism>
<evidence type="ECO:0000313" key="2">
    <source>
        <dbReference type="EMBL" id="MFB9523664.1"/>
    </source>
</evidence>
<sequence length="247" mass="26335">MTALAQPVLTPFGRRPGALNTVVFHPAGGGLGQYVTLLSRLARRGPVHGVRAVGLVPGEEPDRTVDAMVERYLELIRDLPERPNLLVGWSLGGLLAWETGARLAAEGTAPAVVMIDSFAEPWSAYGKPREGLLADIRRGGLVPMGPEAAEAAGRTAAAHLDACAVHHVTSRHTGAVLLMSCAGAERERQVADWRRRASRLAVAELDCGHFETFGTGHTSTVLRHLDTFIDASVGVSDVHHLDPEGTR</sequence>
<proteinExistence type="predicted"/>
<dbReference type="InterPro" id="IPR020802">
    <property type="entry name" value="TesA-like"/>
</dbReference>
<dbReference type="SUPFAM" id="SSF53474">
    <property type="entry name" value="alpha/beta-Hydrolases"/>
    <property type="match status" value="1"/>
</dbReference>
<keyword evidence="3" id="KW-1185">Reference proteome</keyword>
<dbReference type="SMART" id="SM00824">
    <property type="entry name" value="PKS_TE"/>
    <property type="match status" value="1"/>
</dbReference>
<evidence type="ECO:0000259" key="1">
    <source>
        <dbReference type="SMART" id="SM00824"/>
    </source>
</evidence>
<name>A0ABV5PKQ8_STRCM</name>
<comment type="caution">
    <text evidence="2">The sequence shown here is derived from an EMBL/GenBank/DDBJ whole genome shotgun (WGS) entry which is preliminary data.</text>
</comment>
<reference evidence="2 3" key="1">
    <citation type="submission" date="2024-09" db="EMBL/GenBank/DDBJ databases">
        <authorList>
            <person name="Sun Q."/>
            <person name="Mori K."/>
        </authorList>
    </citation>
    <scope>NUCLEOTIDE SEQUENCE [LARGE SCALE GENOMIC DNA]</scope>
    <source>
        <strain evidence="2 3">JCM 4362</strain>
    </source>
</reference>
<evidence type="ECO:0000313" key="3">
    <source>
        <dbReference type="Proteomes" id="UP001589718"/>
    </source>
</evidence>
<protein>
    <submittedName>
        <fullName evidence="2">Alpha/beta fold hydrolase</fullName>
    </submittedName>
</protein>
<dbReference type="GO" id="GO:0016787">
    <property type="term" value="F:hydrolase activity"/>
    <property type="evidence" value="ECO:0007669"/>
    <property type="project" value="UniProtKB-KW"/>
</dbReference>
<dbReference type="EMBL" id="JBHMCR010000019">
    <property type="protein sequence ID" value="MFB9523664.1"/>
    <property type="molecule type" value="Genomic_DNA"/>
</dbReference>
<dbReference type="Pfam" id="PF00975">
    <property type="entry name" value="Thioesterase"/>
    <property type="match status" value="1"/>
</dbReference>
<keyword evidence="2" id="KW-0378">Hydrolase</keyword>
<dbReference type="RefSeq" id="WP_345218985.1">
    <property type="nucleotide sequence ID" value="NZ_BAAAXE010000001.1"/>
</dbReference>
<dbReference type="Proteomes" id="UP001589718">
    <property type="component" value="Unassembled WGS sequence"/>
</dbReference>
<dbReference type="InterPro" id="IPR001031">
    <property type="entry name" value="Thioesterase"/>
</dbReference>
<dbReference type="Gene3D" id="3.40.50.1820">
    <property type="entry name" value="alpha/beta hydrolase"/>
    <property type="match status" value="1"/>
</dbReference>
<gene>
    <name evidence="2" type="ORF">ACFFTU_27325</name>
</gene>
<feature type="domain" description="Thioesterase TesA-like" evidence="1">
    <location>
        <begin position="27"/>
        <end position="229"/>
    </location>
</feature>
<accession>A0ABV5PKQ8</accession>